<gene>
    <name evidence="2" type="ORF">DY000_02022147</name>
</gene>
<evidence type="ECO:0000313" key="3">
    <source>
        <dbReference type="Proteomes" id="UP000266723"/>
    </source>
</evidence>
<comment type="caution">
    <text evidence="2">The sequence shown here is derived from an EMBL/GenBank/DDBJ whole genome shotgun (WGS) entry which is preliminary data.</text>
</comment>
<evidence type="ECO:0000313" key="2">
    <source>
        <dbReference type="EMBL" id="KAF3591446.1"/>
    </source>
</evidence>
<keyword evidence="3" id="KW-1185">Reference proteome</keyword>
<proteinExistence type="predicted"/>
<dbReference type="EMBL" id="QGKV02000299">
    <property type="protein sequence ID" value="KAF3591446.1"/>
    <property type="molecule type" value="Genomic_DNA"/>
</dbReference>
<evidence type="ECO:0000256" key="1">
    <source>
        <dbReference type="SAM" id="MobiDB-lite"/>
    </source>
</evidence>
<reference evidence="2 3" key="1">
    <citation type="journal article" date="2020" name="BMC Genomics">
        <title>Intraspecific diversification of the crop wild relative Brassica cretica Lam. using demographic model selection.</title>
        <authorList>
            <person name="Kioukis A."/>
            <person name="Michalopoulou V.A."/>
            <person name="Briers L."/>
            <person name="Pirintsos S."/>
            <person name="Studholme D.J."/>
            <person name="Pavlidis P."/>
            <person name="Sarris P.F."/>
        </authorList>
    </citation>
    <scope>NUCLEOTIDE SEQUENCE [LARGE SCALE GENOMIC DNA]</scope>
    <source>
        <strain evidence="3">cv. PFS-1207/04</strain>
    </source>
</reference>
<feature type="region of interest" description="Disordered" evidence="1">
    <location>
        <begin position="1"/>
        <end position="23"/>
    </location>
</feature>
<organism evidence="2 3">
    <name type="scientific">Brassica cretica</name>
    <name type="common">Mustard</name>
    <dbReference type="NCBI Taxonomy" id="69181"/>
    <lineage>
        <taxon>Eukaryota</taxon>
        <taxon>Viridiplantae</taxon>
        <taxon>Streptophyta</taxon>
        <taxon>Embryophyta</taxon>
        <taxon>Tracheophyta</taxon>
        <taxon>Spermatophyta</taxon>
        <taxon>Magnoliopsida</taxon>
        <taxon>eudicotyledons</taxon>
        <taxon>Gunneridae</taxon>
        <taxon>Pentapetalae</taxon>
        <taxon>rosids</taxon>
        <taxon>malvids</taxon>
        <taxon>Brassicales</taxon>
        <taxon>Brassicaceae</taxon>
        <taxon>Brassiceae</taxon>
        <taxon>Brassica</taxon>
    </lineage>
</organism>
<sequence>MEAPPRDQTSLWGRRGRIGRREKGSRATLIPHFSNGVMKYRVRNRCFSQPFAMLRALLIAVMIDKGEEYMEEAFTKD</sequence>
<protein>
    <recommendedName>
        <fullName evidence="4">HECT domain-containing protein</fullName>
    </recommendedName>
</protein>
<dbReference type="Proteomes" id="UP000266723">
    <property type="component" value="Unassembled WGS sequence"/>
</dbReference>
<evidence type="ECO:0008006" key="4">
    <source>
        <dbReference type="Google" id="ProtNLM"/>
    </source>
</evidence>
<name>A0ABQ7E4E8_BRACR</name>
<accession>A0ABQ7E4E8</accession>